<dbReference type="InterPro" id="IPR023561">
    <property type="entry name" value="Carbonic_anhydrase_a-class"/>
</dbReference>
<dbReference type="Gene3D" id="3.10.200.10">
    <property type="entry name" value="Alpha carbonic anhydrase"/>
    <property type="match status" value="1"/>
</dbReference>
<dbReference type="PANTHER" id="PTHR18952:SF265">
    <property type="entry name" value="CARBONIC ANHYDRASE"/>
    <property type="match status" value="1"/>
</dbReference>
<organism evidence="12 13">
    <name type="scientific">Oenococcus kitaharae DSM 17330</name>
    <dbReference type="NCBI Taxonomy" id="1045004"/>
    <lineage>
        <taxon>Bacteria</taxon>
        <taxon>Bacillati</taxon>
        <taxon>Bacillota</taxon>
        <taxon>Bacilli</taxon>
        <taxon>Lactobacillales</taxon>
        <taxon>Lactobacillaceae</taxon>
        <taxon>Oenococcus</taxon>
    </lineage>
</organism>
<evidence type="ECO:0000256" key="8">
    <source>
        <dbReference type="ARBA" id="ARBA00023239"/>
    </source>
</evidence>
<comment type="similarity">
    <text evidence="3 10">Belongs to the alpha-carbonic anhydrase family.</text>
</comment>
<dbReference type="STRING" id="336988.NT96_08200"/>
<dbReference type="HOGENOM" id="CLU_039326_0_2_9"/>
<accession>G9WIC9</accession>
<dbReference type="SUPFAM" id="SSF51069">
    <property type="entry name" value="Carbonic anhydrase"/>
    <property type="match status" value="1"/>
</dbReference>
<comment type="catalytic activity">
    <reaction evidence="9 10">
        <text>hydrogencarbonate + H(+) = CO2 + H2O</text>
        <dbReference type="Rhea" id="RHEA:10748"/>
        <dbReference type="ChEBI" id="CHEBI:15377"/>
        <dbReference type="ChEBI" id="CHEBI:15378"/>
        <dbReference type="ChEBI" id="CHEBI:16526"/>
        <dbReference type="ChEBI" id="CHEBI:17544"/>
        <dbReference type="EC" id="4.2.1.1"/>
    </reaction>
</comment>
<dbReference type="CDD" id="cd03124">
    <property type="entry name" value="alpha_CA_prokaryotic_like"/>
    <property type="match status" value="1"/>
</dbReference>
<evidence type="ECO:0000256" key="1">
    <source>
        <dbReference type="ARBA" id="ARBA00001947"/>
    </source>
</evidence>
<keyword evidence="7 10" id="KW-0862">Zinc</keyword>
<dbReference type="InterPro" id="IPR018338">
    <property type="entry name" value="Carbonic_anhydrase_a-class_CS"/>
</dbReference>
<dbReference type="SMART" id="SM01057">
    <property type="entry name" value="Carb_anhydrase"/>
    <property type="match status" value="1"/>
</dbReference>
<evidence type="ECO:0000313" key="13">
    <source>
        <dbReference type="Proteomes" id="UP000004959"/>
    </source>
</evidence>
<dbReference type="OrthoDB" id="5327615at2"/>
<dbReference type="PATRIC" id="fig|1045004.4.peg.837"/>
<dbReference type="GO" id="GO:0004089">
    <property type="term" value="F:carbonate dehydratase activity"/>
    <property type="evidence" value="ECO:0007669"/>
    <property type="project" value="UniProtKB-UniRule"/>
</dbReference>
<evidence type="ECO:0000259" key="11">
    <source>
        <dbReference type="PROSITE" id="PS51144"/>
    </source>
</evidence>
<sequence>MAKLNYEDQESWPFESGKRQSPMDLHFAQAKKMPSAADLQLAYSQVASYAKDTGRGIEVGSSGQAMINQRPFSLQQFHFHAPSEHLLDGQDFPAEVHFVHEAADGQLAVIAVFLTVGQTSPAITSILHQLGASEKFACDVEKLLPKDRSYFHYLGSLTTPPLTETVEWYVMTHPVELSALQLKEFHQLYEHNNRKIQAMNDRPLLYFQAKEPS</sequence>
<dbReference type="EC" id="4.2.1.1" evidence="4 10"/>
<evidence type="ECO:0000256" key="2">
    <source>
        <dbReference type="ARBA" id="ARBA00002904"/>
    </source>
</evidence>
<dbReference type="AlphaFoldDB" id="G9WIC9"/>
<dbReference type="Proteomes" id="UP000004959">
    <property type="component" value="Chromosome"/>
</dbReference>
<evidence type="ECO:0000256" key="9">
    <source>
        <dbReference type="ARBA" id="ARBA00048348"/>
    </source>
</evidence>
<evidence type="ECO:0000256" key="7">
    <source>
        <dbReference type="ARBA" id="ARBA00022833"/>
    </source>
</evidence>
<gene>
    <name evidence="12" type="ORF">OKIT_0832</name>
</gene>
<protein>
    <recommendedName>
        <fullName evidence="5 10">Carbonic anhydrase</fullName>
        <ecNumber evidence="4 10">4.2.1.1</ecNumber>
    </recommendedName>
</protein>
<keyword evidence="13" id="KW-1185">Reference proteome</keyword>
<comment type="cofactor">
    <cofactor evidence="1 10">
        <name>Zn(2+)</name>
        <dbReference type="ChEBI" id="CHEBI:29105"/>
    </cofactor>
</comment>
<evidence type="ECO:0000256" key="4">
    <source>
        <dbReference type="ARBA" id="ARBA00012925"/>
    </source>
</evidence>
<keyword evidence="8 10" id="KW-0456">Lyase</keyword>
<dbReference type="GO" id="GO:0008270">
    <property type="term" value="F:zinc ion binding"/>
    <property type="evidence" value="ECO:0007669"/>
    <property type="project" value="UniProtKB-UniRule"/>
</dbReference>
<dbReference type="PROSITE" id="PS00162">
    <property type="entry name" value="ALPHA_CA_1"/>
    <property type="match status" value="1"/>
</dbReference>
<dbReference type="EMBL" id="AFVZ01000001">
    <property type="protein sequence ID" value="EHN58941.1"/>
    <property type="molecule type" value="Genomic_DNA"/>
</dbReference>
<dbReference type="Pfam" id="PF00194">
    <property type="entry name" value="Carb_anhydrase"/>
    <property type="match status" value="1"/>
</dbReference>
<keyword evidence="6 10" id="KW-0479">Metal-binding</keyword>
<proteinExistence type="inferred from homology"/>
<evidence type="ECO:0000256" key="6">
    <source>
        <dbReference type="ARBA" id="ARBA00022723"/>
    </source>
</evidence>
<evidence type="ECO:0000313" key="12">
    <source>
        <dbReference type="EMBL" id="EHN58941.1"/>
    </source>
</evidence>
<evidence type="ECO:0000256" key="10">
    <source>
        <dbReference type="RuleBase" id="RU367011"/>
    </source>
</evidence>
<evidence type="ECO:0000256" key="3">
    <source>
        <dbReference type="ARBA" id="ARBA00010718"/>
    </source>
</evidence>
<dbReference type="PROSITE" id="PS51144">
    <property type="entry name" value="ALPHA_CA_2"/>
    <property type="match status" value="1"/>
</dbReference>
<name>G9WIC9_9LACO</name>
<comment type="function">
    <text evidence="2 10">Reversible hydration of carbon dioxide.</text>
</comment>
<dbReference type="InterPro" id="IPR041891">
    <property type="entry name" value="Alpha_CA_prokaryot-like"/>
</dbReference>
<dbReference type="RefSeq" id="WP_007745562.1">
    <property type="nucleotide sequence ID" value="NZ_CM001398.1"/>
</dbReference>
<dbReference type="eggNOG" id="COG3338">
    <property type="taxonomic scope" value="Bacteria"/>
</dbReference>
<dbReference type="InterPro" id="IPR001148">
    <property type="entry name" value="CA_dom"/>
</dbReference>
<dbReference type="PANTHER" id="PTHR18952">
    <property type="entry name" value="CARBONIC ANHYDRASE"/>
    <property type="match status" value="1"/>
</dbReference>
<evidence type="ECO:0000256" key="5">
    <source>
        <dbReference type="ARBA" id="ARBA00014628"/>
    </source>
</evidence>
<feature type="domain" description="Alpha-carbonic anhydrase" evidence="11">
    <location>
        <begin position="2"/>
        <end position="213"/>
    </location>
</feature>
<reference evidence="12 13" key="1">
    <citation type="journal article" date="2012" name="PLoS ONE">
        <title>Functional divergence in the genus oenococcus as predicted by genome sequencing of the newly-described species, Oenococcus kitaharae.</title>
        <authorList>
            <person name="Borneman A.R."/>
            <person name="McCarthy J.M."/>
            <person name="Chambers P.J."/>
            <person name="Bartowsky E.J."/>
        </authorList>
    </citation>
    <scope>NUCLEOTIDE SEQUENCE [LARGE SCALE GENOMIC DNA]</scope>
    <source>
        <strain evidence="13">DSM17330</strain>
    </source>
</reference>
<comment type="caution">
    <text evidence="12">The sequence shown here is derived from an EMBL/GenBank/DDBJ whole genome shotgun (WGS) entry which is preliminary data.</text>
</comment>
<dbReference type="InterPro" id="IPR036398">
    <property type="entry name" value="CA_dom_sf"/>
</dbReference>